<organism evidence="1 2">
    <name type="scientific">Colletotrichum orbiculare (strain 104-T / ATCC 96160 / CBS 514.97 / LARS 414 / MAFF 240422)</name>
    <name type="common">Cucumber anthracnose fungus</name>
    <name type="synonym">Colletotrichum lagenarium</name>
    <dbReference type="NCBI Taxonomy" id="1213857"/>
    <lineage>
        <taxon>Eukaryota</taxon>
        <taxon>Fungi</taxon>
        <taxon>Dikarya</taxon>
        <taxon>Ascomycota</taxon>
        <taxon>Pezizomycotina</taxon>
        <taxon>Sordariomycetes</taxon>
        <taxon>Hypocreomycetidae</taxon>
        <taxon>Glomerellales</taxon>
        <taxon>Glomerellaceae</taxon>
        <taxon>Colletotrichum</taxon>
        <taxon>Colletotrichum orbiculare species complex</taxon>
    </lineage>
</organism>
<gene>
    <name evidence="1" type="ORF">Cob_v012974</name>
</gene>
<accession>A0A484F857</accession>
<sequence length="80" mass="8855">MGFLRQSALLASETPQQPRLAEAKRDFGSDTAIFDNVALLSDLMGGMSNPGYPSSEQPLCQKPDQSFISFPFRLLFPRAF</sequence>
<reference evidence="2" key="2">
    <citation type="journal article" date="2019" name="Mol. Plant Microbe Interact.">
        <title>Genome sequence resources for four phytopathogenic fungi from the Colletotrichum orbiculare species complex.</title>
        <authorList>
            <person name="Gan P."/>
            <person name="Tsushima A."/>
            <person name="Narusaka M."/>
            <person name="Narusaka Y."/>
            <person name="Takano Y."/>
            <person name="Kubo Y."/>
            <person name="Shirasu K."/>
        </authorList>
    </citation>
    <scope>GENOME REANNOTATION</scope>
    <source>
        <strain evidence="2">104-T / ATCC 96160 / CBS 514.97 / LARS 414 / MAFF 240422</strain>
    </source>
</reference>
<evidence type="ECO:0000313" key="1">
    <source>
        <dbReference type="EMBL" id="TDZ14072.1"/>
    </source>
</evidence>
<dbReference type="OrthoDB" id="5240423at2759"/>
<proteinExistence type="predicted"/>
<evidence type="ECO:0000313" key="2">
    <source>
        <dbReference type="Proteomes" id="UP000014480"/>
    </source>
</evidence>
<name>A0A484F857_COLOR</name>
<dbReference type="AlphaFoldDB" id="A0A484F857"/>
<reference evidence="2" key="1">
    <citation type="journal article" date="2013" name="New Phytol.">
        <title>Comparative genomic and transcriptomic analyses reveal the hemibiotrophic stage shift of Colletotrichum fungi.</title>
        <authorList>
            <person name="Gan P."/>
            <person name="Ikeda K."/>
            <person name="Irieda H."/>
            <person name="Narusaka M."/>
            <person name="O'Connell R.J."/>
            <person name="Narusaka Y."/>
            <person name="Takano Y."/>
            <person name="Kubo Y."/>
            <person name="Shirasu K."/>
        </authorList>
    </citation>
    <scope>NUCLEOTIDE SEQUENCE [LARGE SCALE GENOMIC DNA]</scope>
    <source>
        <strain evidence="2">104-T / ATCC 96160 / CBS 514.97 / LARS 414 / MAFF 240422</strain>
    </source>
</reference>
<protein>
    <submittedName>
        <fullName evidence="1">Uncharacterized protein</fullName>
    </submittedName>
</protein>
<keyword evidence="2" id="KW-1185">Reference proteome</keyword>
<comment type="caution">
    <text evidence="1">The sequence shown here is derived from an EMBL/GenBank/DDBJ whole genome shotgun (WGS) entry which is preliminary data.</text>
</comment>
<dbReference type="Proteomes" id="UP000014480">
    <property type="component" value="Unassembled WGS sequence"/>
</dbReference>
<dbReference type="EMBL" id="AMCV02000058">
    <property type="protein sequence ID" value="TDZ14072.1"/>
    <property type="molecule type" value="Genomic_DNA"/>
</dbReference>